<protein>
    <recommendedName>
        <fullName evidence="1">GST N-terminal domain-containing protein</fullName>
    </recommendedName>
</protein>
<accession>A0A9P6CXK3</accession>
<dbReference type="GO" id="GO:0005737">
    <property type="term" value="C:cytoplasm"/>
    <property type="evidence" value="ECO:0007669"/>
    <property type="project" value="TreeGrafter"/>
</dbReference>
<dbReference type="InterPro" id="IPR036249">
    <property type="entry name" value="Thioredoxin-like_sf"/>
</dbReference>
<dbReference type="Proteomes" id="UP000807469">
    <property type="component" value="Unassembled WGS sequence"/>
</dbReference>
<gene>
    <name evidence="2" type="ORF">BDN70DRAFT_798310</name>
</gene>
<evidence type="ECO:0000313" key="2">
    <source>
        <dbReference type="EMBL" id="KAF9484206.1"/>
    </source>
</evidence>
<dbReference type="InterPro" id="IPR050983">
    <property type="entry name" value="GST_Omega/HSP26"/>
</dbReference>
<dbReference type="EMBL" id="MU155146">
    <property type="protein sequence ID" value="KAF9484206.1"/>
    <property type="molecule type" value="Genomic_DNA"/>
</dbReference>
<sequence length="247" mass="28439">MTITLYDIPSRSEVNAWSPATWRIRYILNLKGIAHKTEWVEFPDIEKRHKELGIPHSSLKPDGTPNYTVPAIHDPSTGVYLSESTDIAEYLEKTYPNTPIFPHETLGLQWSFVDLFRSTALSALWQFVVPATYQQMNRASDAYFRLTREKMFGKKLEELAPKGDLGVSEWARFKNDLGKVDVWYSKTNGPYLLGDTISWADIVIAAYLTWFKVVFGKDSQEWKDISSWHGGRWGRLVDNLRKYATVV</sequence>
<dbReference type="Pfam" id="PF22041">
    <property type="entry name" value="GST_C_7"/>
    <property type="match status" value="1"/>
</dbReference>
<dbReference type="SUPFAM" id="SSF52833">
    <property type="entry name" value="Thioredoxin-like"/>
    <property type="match status" value="1"/>
</dbReference>
<organism evidence="2 3">
    <name type="scientific">Pholiota conissans</name>
    <dbReference type="NCBI Taxonomy" id="109636"/>
    <lineage>
        <taxon>Eukaryota</taxon>
        <taxon>Fungi</taxon>
        <taxon>Dikarya</taxon>
        <taxon>Basidiomycota</taxon>
        <taxon>Agaricomycotina</taxon>
        <taxon>Agaricomycetes</taxon>
        <taxon>Agaricomycetidae</taxon>
        <taxon>Agaricales</taxon>
        <taxon>Agaricineae</taxon>
        <taxon>Strophariaceae</taxon>
        <taxon>Pholiota</taxon>
    </lineage>
</organism>
<dbReference type="Pfam" id="PF13409">
    <property type="entry name" value="GST_N_2"/>
    <property type="match status" value="1"/>
</dbReference>
<dbReference type="PANTHER" id="PTHR43968">
    <property type="match status" value="1"/>
</dbReference>
<dbReference type="Gene3D" id="3.40.30.10">
    <property type="entry name" value="Glutaredoxin"/>
    <property type="match status" value="1"/>
</dbReference>
<dbReference type="AlphaFoldDB" id="A0A9P6CXK3"/>
<proteinExistence type="predicted"/>
<name>A0A9P6CXK3_9AGAR</name>
<dbReference type="InterPro" id="IPR054416">
    <property type="entry name" value="GST_UstS-like_C"/>
</dbReference>
<evidence type="ECO:0000259" key="1">
    <source>
        <dbReference type="PROSITE" id="PS50404"/>
    </source>
</evidence>
<comment type="caution">
    <text evidence="2">The sequence shown here is derived from an EMBL/GenBank/DDBJ whole genome shotgun (WGS) entry which is preliminary data.</text>
</comment>
<dbReference type="OrthoDB" id="4951845at2759"/>
<dbReference type="PANTHER" id="PTHR43968:SF6">
    <property type="entry name" value="GLUTATHIONE S-TRANSFERASE OMEGA"/>
    <property type="match status" value="1"/>
</dbReference>
<feature type="domain" description="GST N-terminal" evidence="1">
    <location>
        <begin position="8"/>
        <end position="99"/>
    </location>
</feature>
<dbReference type="SUPFAM" id="SSF47616">
    <property type="entry name" value="GST C-terminal domain-like"/>
    <property type="match status" value="1"/>
</dbReference>
<reference evidence="2" key="1">
    <citation type="submission" date="2020-11" db="EMBL/GenBank/DDBJ databases">
        <authorList>
            <consortium name="DOE Joint Genome Institute"/>
            <person name="Ahrendt S."/>
            <person name="Riley R."/>
            <person name="Andreopoulos W."/>
            <person name="Labutti K."/>
            <person name="Pangilinan J."/>
            <person name="Ruiz-Duenas F.J."/>
            <person name="Barrasa J.M."/>
            <person name="Sanchez-Garcia M."/>
            <person name="Camarero S."/>
            <person name="Miyauchi S."/>
            <person name="Serrano A."/>
            <person name="Linde D."/>
            <person name="Babiker R."/>
            <person name="Drula E."/>
            <person name="Ayuso-Fernandez I."/>
            <person name="Pacheco R."/>
            <person name="Padilla G."/>
            <person name="Ferreira P."/>
            <person name="Barriuso J."/>
            <person name="Kellner H."/>
            <person name="Castanera R."/>
            <person name="Alfaro M."/>
            <person name="Ramirez L."/>
            <person name="Pisabarro A.G."/>
            <person name="Kuo A."/>
            <person name="Tritt A."/>
            <person name="Lipzen A."/>
            <person name="He G."/>
            <person name="Yan M."/>
            <person name="Ng V."/>
            <person name="Cullen D."/>
            <person name="Martin F."/>
            <person name="Rosso M.-N."/>
            <person name="Henrissat B."/>
            <person name="Hibbett D."/>
            <person name="Martinez A.T."/>
            <person name="Grigoriev I.V."/>
        </authorList>
    </citation>
    <scope>NUCLEOTIDE SEQUENCE</scope>
    <source>
        <strain evidence="2">CIRM-BRFM 674</strain>
    </source>
</reference>
<keyword evidence="3" id="KW-1185">Reference proteome</keyword>
<dbReference type="InterPro" id="IPR004045">
    <property type="entry name" value="Glutathione_S-Trfase_N"/>
</dbReference>
<dbReference type="PROSITE" id="PS50404">
    <property type="entry name" value="GST_NTER"/>
    <property type="match status" value="1"/>
</dbReference>
<dbReference type="Gene3D" id="1.20.1050.10">
    <property type="match status" value="1"/>
</dbReference>
<evidence type="ECO:0000313" key="3">
    <source>
        <dbReference type="Proteomes" id="UP000807469"/>
    </source>
</evidence>
<dbReference type="InterPro" id="IPR036282">
    <property type="entry name" value="Glutathione-S-Trfase_C_sf"/>
</dbReference>